<organism evidence="2 3">
    <name type="scientific">Plenodomus tracheiphilus IPT5</name>
    <dbReference type="NCBI Taxonomy" id="1408161"/>
    <lineage>
        <taxon>Eukaryota</taxon>
        <taxon>Fungi</taxon>
        <taxon>Dikarya</taxon>
        <taxon>Ascomycota</taxon>
        <taxon>Pezizomycotina</taxon>
        <taxon>Dothideomycetes</taxon>
        <taxon>Pleosporomycetidae</taxon>
        <taxon>Pleosporales</taxon>
        <taxon>Pleosporineae</taxon>
        <taxon>Leptosphaeriaceae</taxon>
        <taxon>Plenodomus</taxon>
    </lineage>
</organism>
<accession>A0A6A7B0L7</accession>
<name>A0A6A7B0L7_9PLEO</name>
<evidence type="ECO:0008006" key="4">
    <source>
        <dbReference type="Google" id="ProtNLM"/>
    </source>
</evidence>
<keyword evidence="3" id="KW-1185">Reference proteome</keyword>
<feature type="signal peptide" evidence="1">
    <location>
        <begin position="1"/>
        <end position="19"/>
    </location>
</feature>
<evidence type="ECO:0000313" key="3">
    <source>
        <dbReference type="Proteomes" id="UP000799423"/>
    </source>
</evidence>
<protein>
    <recommendedName>
        <fullName evidence="4">Ig-like domain-containing protein</fullName>
    </recommendedName>
</protein>
<sequence>MMHRPTVFALLYLSIGARALTYWVEDQCGDKGVDESVMDEVRSMGVEGSKRLRDDGNENMAYSFKTIFKVERSDEAVRSQALTAFDIIAAMTKTDQREPSDIRIYCDEDNDQSGDANARWTKASPNTNKRRTREMAQYIDKHNKVLRAIGSYGCADVDEGDKFTLAQTYRWKEDPDTVAATQNPNRETITVSLCTPIRADQRVLMNLRFVMRASFSRKLRNYSKTSTNRTRGSFSYQ</sequence>
<evidence type="ECO:0000256" key="1">
    <source>
        <dbReference type="SAM" id="SignalP"/>
    </source>
</evidence>
<feature type="chain" id="PRO_5025572288" description="Ig-like domain-containing protein" evidence="1">
    <location>
        <begin position="20"/>
        <end position="237"/>
    </location>
</feature>
<keyword evidence="1" id="KW-0732">Signal</keyword>
<dbReference type="Proteomes" id="UP000799423">
    <property type="component" value="Unassembled WGS sequence"/>
</dbReference>
<dbReference type="EMBL" id="MU006314">
    <property type="protein sequence ID" value="KAF2849060.1"/>
    <property type="molecule type" value="Genomic_DNA"/>
</dbReference>
<dbReference type="OrthoDB" id="3795705at2759"/>
<proteinExistence type="predicted"/>
<reference evidence="2" key="1">
    <citation type="submission" date="2020-01" db="EMBL/GenBank/DDBJ databases">
        <authorList>
            <consortium name="DOE Joint Genome Institute"/>
            <person name="Haridas S."/>
            <person name="Albert R."/>
            <person name="Binder M."/>
            <person name="Bloem J."/>
            <person name="Labutti K."/>
            <person name="Salamov A."/>
            <person name="Andreopoulos B."/>
            <person name="Baker S.E."/>
            <person name="Barry K."/>
            <person name="Bills G."/>
            <person name="Bluhm B.H."/>
            <person name="Cannon C."/>
            <person name="Castanera R."/>
            <person name="Culley D.E."/>
            <person name="Daum C."/>
            <person name="Ezra D."/>
            <person name="Gonzalez J.B."/>
            <person name="Henrissat B."/>
            <person name="Kuo A."/>
            <person name="Liang C."/>
            <person name="Lipzen A."/>
            <person name="Lutzoni F."/>
            <person name="Magnuson J."/>
            <person name="Mondo S."/>
            <person name="Nolan M."/>
            <person name="Ohm R."/>
            <person name="Pangilinan J."/>
            <person name="Park H.-J."/>
            <person name="Ramirez L."/>
            <person name="Alfaro M."/>
            <person name="Sun H."/>
            <person name="Tritt A."/>
            <person name="Yoshinaga Y."/>
            <person name="Zwiers L.-H."/>
            <person name="Turgeon B.G."/>
            <person name="Goodwin S.B."/>
            <person name="Spatafora J.W."/>
            <person name="Crous P.W."/>
            <person name="Grigoriev I.V."/>
        </authorList>
    </citation>
    <scope>NUCLEOTIDE SEQUENCE</scope>
    <source>
        <strain evidence="2">IPT5</strain>
    </source>
</reference>
<evidence type="ECO:0000313" key="2">
    <source>
        <dbReference type="EMBL" id="KAF2849060.1"/>
    </source>
</evidence>
<dbReference type="AlphaFoldDB" id="A0A6A7B0L7"/>
<gene>
    <name evidence="2" type="ORF">T440DRAFT_145439</name>
</gene>